<dbReference type="STRING" id="1122209.SAMN02745752_02684"/>
<dbReference type="AlphaFoldDB" id="A0A1K1ZGC6"/>
<evidence type="ECO:0000256" key="7">
    <source>
        <dbReference type="ARBA" id="ARBA00024739"/>
    </source>
</evidence>
<reference evidence="11 12" key="1">
    <citation type="submission" date="2016-11" db="EMBL/GenBank/DDBJ databases">
        <authorList>
            <person name="Jaros S."/>
            <person name="Januszkiewicz K."/>
            <person name="Wedrychowicz H."/>
        </authorList>
    </citation>
    <scope>NUCLEOTIDE SEQUENCE [LARGE SCALE GENOMIC DNA]</scope>
    <source>
        <strain evidence="11 12">DSM 21637</strain>
    </source>
</reference>
<dbReference type="NCBIfam" id="TIGR03824">
    <property type="entry name" value="FlgM_jcvi"/>
    <property type="match status" value="1"/>
</dbReference>
<dbReference type="Proteomes" id="UP000182350">
    <property type="component" value="Unassembled WGS sequence"/>
</dbReference>
<evidence type="ECO:0000256" key="2">
    <source>
        <dbReference type="ARBA" id="ARBA00017823"/>
    </source>
</evidence>
<gene>
    <name evidence="11" type="ORF">SAMN02745752_02684</name>
</gene>
<evidence type="ECO:0000256" key="3">
    <source>
        <dbReference type="ARBA" id="ARBA00022491"/>
    </source>
</evidence>
<organism evidence="11 12">
    <name type="scientific">Marinospirillum alkaliphilum DSM 21637</name>
    <dbReference type="NCBI Taxonomy" id="1122209"/>
    <lineage>
        <taxon>Bacteria</taxon>
        <taxon>Pseudomonadati</taxon>
        <taxon>Pseudomonadota</taxon>
        <taxon>Gammaproteobacteria</taxon>
        <taxon>Oceanospirillales</taxon>
        <taxon>Oceanospirillaceae</taxon>
        <taxon>Marinospirillum</taxon>
    </lineage>
</organism>
<dbReference type="GO" id="GO:0044781">
    <property type="term" value="P:bacterial-type flagellum organization"/>
    <property type="evidence" value="ECO:0007669"/>
    <property type="project" value="UniProtKB-KW"/>
</dbReference>
<sequence length="96" mass="10102">MAIELNGISSNPGLRVKGSDQSASRSSGGAQGAEAAPPGADRVQLSAEAQHLLKSDEEASFDSARVEALKKQIADGSYQVDYRKLAANLMNLESRL</sequence>
<dbReference type="OrthoDB" id="5738369at2"/>
<comment type="similarity">
    <text evidence="1">Belongs to the FlgM family.</text>
</comment>
<keyword evidence="4" id="KW-1005">Bacterial flagellum biogenesis</keyword>
<evidence type="ECO:0000256" key="4">
    <source>
        <dbReference type="ARBA" id="ARBA00022795"/>
    </source>
</evidence>
<evidence type="ECO:0000256" key="9">
    <source>
        <dbReference type="SAM" id="MobiDB-lite"/>
    </source>
</evidence>
<dbReference type="GO" id="GO:0045892">
    <property type="term" value="P:negative regulation of DNA-templated transcription"/>
    <property type="evidence" value="ECO:0007669"/>
    <property type="project" value="InterPro"/>
</dbReference>
<evidence type="ECO:0000313" key="11">
    <source>
        <dbReference type="EMBL" id="SFX73209.1"/>
    </source>
</evidence>
<dbReference type="InterPro" id="IPR031316">
    <property type="entry name" value="FlgM_C"/>
</dbReference>
<protein>
    <recommendedName>
        <fullName evidence="2">Negative regulator of flagellin synthesis</fullName>
    </recommendedName>
    <alternativeName>
        <fullName evidence="8">Anti-sigma-28 factor</fullName>
    </alternativeName>
</protein>
<comment type="function">
    <text evidence="7">Responsible for the coupling of flagellin expression to flagellar assembly by preventing expression of the flagellin genes when a component of the middle class of proteins is defective. It negatively regulates flagellar genes by inhibiting the activity of FliA by directly binding to FliA.</text>
</comment>
<proteinExistence type="inferred from homology"/>
<dbReference type="Pfam" id="PF04316">
    <property type="entry name" value="FlgM"/>
    <property type="match status" value="1"/>
</dbReference>
<dbReference type="RefSeq" id="WP_084662266.1">
    <property type="nucleotide sequence ID" value="NZ_FPJW01000011.1"/>
</dbReference>
<evidence type="ECO:0000313" key="12">
    <source>
        <dbReference type="Proteomes" id="UP000182350"/>
    </source>
</evidence>
<dbReference type="InterPro" id="IPR007412">
    <property type="entry name" value="FlgM"/>
</dbReference>
<feature type="region of interest" description="Disordered" evidence="9">
    <location>
        <begin position="1"/>
        <end position="42"/>
    </location>
</feature>
<feature type="domain" description="Anti-sigma-28 factor FlgM C-terminal" evidence="10">
    <location>
        <begin position="41"/>
        <end position="91"/>
    </location>
</feature>
<evidence type="ECO:0000256" key="6">
    <source>
        <dbReference type="ARBA" id="ARBA00023163"/>
    </source>
</evidence>
<feature type="compositionally biased region" description="Low complexity" evidence="9">
    <location>
        <begin position="19"/>
        <end position="41"/>
    </location>
</feature>
<evidence type="ECO:0000259" key="10">
    <source>
        <dbReference type="Pfam" id="PF04316"/>
    </source>
</evidence>
<accession>A0A1K1ZGC6</accession>
<keyword evidence="5" id="KW-0805">Transcription regulation</keyword>
<dbReference type="InterPro" id="IPR035890">
    <property type="entry name" value="Anti-sigma-28_factor_FlgM_sf"/>
</dbReference>
<evidence type="ECO:0000256" key="8">
    <source>
        <dbReference type="ARBA" id="ARBA00030117"/>
    </source>
</evidence>
<evidence type="ECO:0000256" key="5">
    <source>
        <dbReference type="ARBA" id="ARBA00023015"/>
    </source>
</evidence>
<keyword evidence="12" id="KW-1185">Reference proteome</keyword>
<keyword evidence="6" id="KW-0804">Transcription</keyword>
<name>A0A1K1ZGC6_9GAMM</name>
<dbReference type="EMBL" id="FPJW01000011">
    <property type="protein sequence ID" value="SFX73209.1"/>
    <property type="molecule type" value="Genomic_DNA"/>
</dbReference>
<dbReference type="SUPFAM" id="SSF101498">
    <property type="entry name" value="Anti-sigma factor FlgM"/>
    <property type="match status" value="1"/>
</dbReference>
<keyword evidence="3" id="KW-0678">Repressor</keyword>
<evidence type="ECO:0000256" key="1">
    <source>
        <dbReference type="ARBA" id="ARBA00005322"/>
    </source>
</evidence>